<dbReference type="GO" id="GO:0000976">
    <property type="term" value="F:transcription cis-regulatory region binding"/>
    <property type="evidence" value="ECO:0007669"/>
    <property type="project" value="TreeGrafter"/>
</dbReference>
<dbReference type="InterPro" id="IPR020449">
    <property type="entry name" value="Tscrpt_reg_AraC-type_HTH"/>
</dbReference>
<feature type="domain" description="HTH araC/xylS-type" evidence="4">
    <location>
        <begin position="256"/>
        <end position="354"/>
    </location>
</feature>
<dbReference type="PANTHER" id="PTHR47894">
    <property type="entry name" value="HTH-TYPE TRANSCRIPTIONAL REGULATOR GADX"/>
    <property type="match status" value="1"/>
</dbReference>
<dbReference type="EMBL" id="JACJVJ010000001">
    <property type="protein sequence ID" value="MBC2776723.1"/>
    <property type="molecule type" value="Genomic_DNA"/>
</dbReference>
<protein>
    <submittedName>
        <fullName evidence="5">AraC family transcriptional regulator ligand-binding domain-containing protein</fullName>
    </submittedName>
</protein>
<evidence type="ECO:0000256" key="2">
    <source>
        <dbReference type="ARBA" id="ARBA00023125"/>
    </source>
</evidence>
<dbReference type="InterPro" id="IPR009057">
    <property type="entry name" value="Homeodomain-like_sf"/>
</dbReference>
<proteinExistence type="predicted"/>
<dbReference type="Pfam" id="PF12833">
    <property type="entry name" value="HTH_18"/>
    <property type="match status" value="1"/>
</dbReference>
<evidence type="ECO:0000256" key="3">
    <source>
        <dbReference type="ARBA" id="ARBA00023163"/>
    </source>
</evidence>
<organism evidence="5 6">
    <name type="scientific">Parasphingopyxis marina</name>
    <dbReference type="NCBI Taxonomy" id="2761622"/>
    <lineage>
        <taxon>Bacteria</taxon>
        <taxon>Pseudomonadati</taxon>
        <taxon>Pseudomonadota</taxon>
        <taxon>Alphaproteobacteria</taxon>
        <taxon>Sphingomonadales</taxon>
        <taxon>Sphingomonadaceae</taxon>
        <taxon>Parasphingopyxis</taxon>
    </lineage>
</organism>
<dbReference type="InterPro" id="IPR018060">
    <property type="entry name" value="HTH_AraC"/>
</dbReference>
<name>A0A842HW64_9SPHN</name>
<gene>
    <name evidence="5" type="ORF">H6P80_03730</name>
</gene>
<evidence type="ECO:0000256" key="1">
    <source>
        <dbReference type="ARBA" id="ARBA00023015"/>
    </source>
</evidence>
<dbReference type="PRINTS" id="PR00032">
    <property type="entry name" value="HTHARAC"/>
</dbReference>
<evidence type="ECO:0000313" key="6">
    <source>
        <dbReference type="Proteomes" id="UP000564378"/>
    </source>
</evidence>
<evidence type="ECO:0000259" key="4">
    <source>
        <dbReference type="PROSITE" id="PS01124"/>
    </source>
</evidence>
<keyword evidence="1" id="KW-0805">Transcription regulation</keyword>
<keyword evidence="3" id="KW-0804">Transcription</keyword>
<dbReference type="GO" id="GO:0003700">
    <property type="term" value="F:DNA-binding transcription factor activity"/>
    <property type="evidence" value="ECO:0007669"/>
    <property type="project" value="InterPro"/>
</dbReference>
<evidence type="ECO:0000313" key="5">
    <source>
        <dbReference type="EMBL" id="MBC2776723.1"/>
    </source>
</evidence>
<dbReference type="Proteomes" id="UP000564378">
    <property type="component" value="Unassembled WGS sequence"/>
</dbReference>
<sequence length="359" mass="39574">MAFTFRISLPFPTPILNAYKWSVSQSSSIYSRKAIEQAPETLDRADLFAICKLDMNSPPDLATMVAEEDYVTLLETIAAAEDEPPRAHIKLGASMRCEDLGAVGLAWKSSPTLRDGWDRAQRYVGVVARVRALEVTRGRDTTEYRFHRLTDETSVGAKLSNEATFATFTAICREASGRPFKPVRALCAHEFIGDMEFMEDYLGCSVEDRAGINAVIISNEELALPNAVGDDAISRFFDKRVEEMLANIGSTTPLPLQVKSEIGKKLSGGVPKLSDVARAVGTSARTLQRKLGEDGAVFQDLVDQARRELAERLLRTTEYPLVEIAFLTGFAEQSGFTRAFKRWAGETPRSYRLGGTTAS</sequence>
<reference evidence="5 6" key="1">
    <citation type="submission" date="2020-08" db="EMBL/GenBank/DDBJ databases">
        <title>Draft genome sequence of Parasphingopyxis sp. GrpM-11.</title>
        <authorList>
            <person name="Oh J."/>
            <person name="Roh D.-H."/>
        </authorList>
    </citation>
    <scope>NUCLEOTIDE SEQUENCE [LARGE SCALE GENOMIC DNA]</scope>
    <source>
        <strain evidence="5 6">GrpM-11</strain>
    </source>
</reference>
<dbReference type="Gene3D" id="1.10.10.60">
    <property type="entry name" value="Homeodomain-like"/>
    <property type="match status" value="1"/>
</dbReference>
<dbReference type="SMART" id="SM00342">
    <property type="entry name" value="HTH_ARAC"/>
    <property type="match status" value="1"/>
</dbReference>
<dbReference type="RefSeq" id="WP_185799984.1">
    <property type="nucleotide sequence ID" value="NZ_JACJVJ010000001.1"/>
</dbReference>
<keyword evidence="6" id="KW-1185">Reference proteome</keyword>
<dbReference type="GO" id="GO:0005829">
    <property type="term" value="C:cytosol"/>
    <property type="evidence" value="ECO:0007669"/>
    <property type="project" value="TreeGrafter"/>
</dbReference>
<dbReference type="SUPFAM" id="SSF46689">
    <property type="entry name" value="Homeodomain-like"/>
    <property type="match status" value="1"/>
</dbReference>
<keyword evidence="2" id="KW-0238">DNA-binding</keyword>
<dbReference type="PROSITE" id="PS01124">
    <property type="entry name" value="HTH_ARAC_FAMILY_2"/>
    <property type="match status" value="1"/>
</dbReference>
<dbReference type="Pfam" id="PF12625">
    <property type="entry name" value="Arabinose_bd"/>
    <property type="match status" value="1"/>
</dbReference>
<dbReference type="PANTHER" id="PTHR47894:SF1">
    <property type="entry name" value="HTH-TYPE TRANSCRIPTIONAL REGULATOR VQSM"/>
    <property type="match status" value="1"/>
</dbReference>
<dbReference type="InterPro" id="IPR032687">
    <property type="entry name" value="AraC-type_N"/>
</dbReference>
<dbReference type="AlphaFoldDB" id="A0A842HW64"/>
<accession>A0A842HW64</accession>
<comment type="caution">
    <text evidence="5">The sequence shown here is derived from an EMBL/GenBank/DDBJ whole genome shotgun (WGS) entry which is preliminary data.</text>
</comment>